<gene>
    <name evidence="2" type="ORF">DFR79_103165</name>
</gene>
<dbReference type="AlphaFoldDB" id="A0A4R6M0P9"/>
<dbReference type="EMBL" id="SNWX01000003">
    <property type="protein sequence ID" value="TDO94486.1"/>
    <property type="molecule type" value="Genomic_DNA"/>
</dbReference>
<dbReference type="CDD" id="cd11614">
    <property type="entry name" value="SAF_CpaB_FlgA_like"/>
    <property type="match status" value="1"/>
</dbReference>
<feature type="domain" description="Flagella basal body P-ring formation protein FlgA SAF" evidence="1">
    <location>
        <begin position="196"/>
        <end position="320"/>
    </location>
</feature>
<dbReference type="Gene3D" id="2.30.30.760">
    <property type="match status" value="1"/>
</dbReference>
<keyword evidence="2" id="KW-0969">Cilium</keyword>
<dbReference type="GO" id="GO:0044780">
    <property type="term" value="P:bacterial-type flagellum assembly"/>
    <property type="evidence" value="ECO:0007669"/>
    <property type="project" value="InterPro"/>
</dbReference>
<dbReference type="NCBIfam" id="TIGR03170">
    <property type="entry name" value="flgA_cterm"/>
    <property type="match status" value="1"/>
</dbReference>
<name>A0A4R6M0P9_9FIRM</name>
<dbReference type="Pfam" id="PF13144">
    <property type="entry name" value="ChapFlgA"/>
    <property type="match status" value="1"/>
</dbReference>
<sequence>MKKLIIILTVLIFIITTFSAAAFEIKIEEEVEVSASEITLGQIAEIRAPELSAAAVEELKKISFKVSPNPGYQKRLSRVLVDLTIQNLGYKKDQFKLQMPGMVIVSRKSSLITEAEIFALVEDYLKSNLDFEAEQLIIESRSSLNQVKIAAGDYELKVAENQNLSLPNTNLKLEVWQNEEKVHSFYYPVKINLLLKVLTADKNLNINSRLRKSDFEVKKQVISGDPEELISDWSEIDINNVQLSRPIRKGEVLRSSYLKIPYAVKWGQKLSLQVRVNNIHVSTFVEAKERGKIGEIITVENLNSGYQFQVKVVSPTEVKMISD</sequence>
<dbReference type="PANTHER" id="PTHR36307">
    <property type="entry name" value="FLAGELLA BASAL BODY P-RING FORMATION PROTEIN FLGA"/>
    <property type="match status" value="1"/>
</dbReference>
<reference evidence="2 3" key="1">
    <citation type="submission" date="2019-03" db="EMBL/GenBank/DDBJ databases">
        <title>Subsurface microbial communities from deep shales in Ohio and West Virginia, USA.</title>
        <authorList>
            <person name="Wrighton K."/>
        </authorList>
    </citation>
    <scope>NUCLEOTIDE SEQUENCE [LARGE SCALE GENOMIC DNA]</scope>
    <source>
        <strain evidence="2 3">MA284_T2</strain>
    </source>
</reference>
<dbReference type="RefSeq" id="WP_133514122.1">
    <property type="nucleotide sequence ID" value="NZ_SNWX01000003.1"/>
</dbReference>
<dbReference type="InterPro" id="IPR017585">
    <property type="entry name" value="SAF_FlgA"/>
</dbReference>
<protein>
    <submittedName>
        <fullName evidence="2">Flagella basal body P-ring formation protein FlgA</fullName>
    </submittedName>
</protein>
<keyword evidence="2" id="KW-0282">Flagellum</keyword>
<keyword evidence="2" id="KW-0966">Cell projection</keyword>
<evidence type="ECO:0000259" key="1">
    <source>
        <dbReference type="Pfam" id="PF13144"/>
    </source>
</evidence>
<dbReference type="Proteomes" id="UP000295064">
    <property type="component" value="Unassembled WGS sequence"/>
</dbReference>
<dbReference type="Gene3D" id="3.90.1210.10">
    <property type="entry name" value="Antifreeze-like/N-acetylneuraminic acid synthase C-terminal domain"/>
    <property type="match status" value="1"/>
</dbReference>
<dbReference type="InterPro" id="IPR039246">
    <property type="entry name" value="Flagellar_FlgA"/>
</dbReference>
<comment type="caution">
    <text evidence="2">The sequence shown here is derived from an EMBL/GenBank/DDBJ whole genome shotgun (WGS) entry which is preliminary data.</text>
</comment>
<evidence type="ECO:0000313" key="3">
    <source>
        <dbReference type="Proteomes" id="UP000295064"/>
    </source>
</evidence>
<evidence type="ECO:0000313" key="2">
    <source>
        <dbReference type="EMBL" id="TDO94486.1"/>
    </source>
</evidence>
<accession>A0A4R6M0P9</accession>
<dbReference type="OrthoDB" id="2111534at2"/>
<dbReference type="PANTHER" id="PTHR36307:SF1">
    <property type="entry name" value="FLAGELLA BASAL BODY P-RING FORMATION PROTEIN FLGA"/>
    <property type="match status" value="1"/>
</dbReference>
<proteinExistence type="predicted"/>
<organism evidence="2 3">
    <name type="scientific">Halanaerobium saccharolyticum</name>
    <dbReference type="NCBI Taxonomy" id="43595"/>
    <lineage>
        <taxon>Bacteria</taxon>
        <taxon>Bacillati</taxon>
        <taxon>Bacillota</taxon>
        <taxon>Clostridia</taxon>
        <taxon>Halanaerobiales</taxon>
        <taxon>Halanaerobiaceae</taxon>
        <taxon>Halanaerobium</taxon>
    </lineage>
</organism>